<evidence type="ECO:0000313" key="1">
    <source>
        <dbReference type="EMBL" id="GFD38744.1"/>
    </source>
</evidence>
<name>A0A699W3D5_TANCI</name>
<sequence>DDDEEEEEHLASADSSVVPIVDPVPLAGDTVAFETDESAPTPRPPLTIIPFSQTCLRIERKTIRLEPPMSASMEA</sequence>
<dbReference type="AlphaFoldDB" id="A0A699W3D5"/>
<reference evidence="1" key="1">
    <citation type="journal article" date="2019" name="Sci. Rep.">
        <title>Draft genome of Tanacetum cinerariifolium, the natural source of mosquito coil.</title>
        <authorList>
            <person name="Yamashiro T."/>
            <person name="Shiraishi A."/>
            <person name="Satake H."/>
            <person name="Nakayama K."/>
        </authorList>
    </citation>
    <scope>NUCLEOTIDE SEQUENCE</scope>
</reference>
<organism evidence="1">
    <name type="scientific">Tanacetum cinerariifolium</name>
    <name type="common">Dalmatian daisy</name>
    <name type="synonym">Chrysanthemum cinerariifolium</name>
    <dbReference type="NCBI Taxonomy" id="118510"/>
    <lineage>
        <taxon>Eukaryota</taxon>
        <taxon>Viridiplantae</taxon>
        <taxon>Streptophyta</taxon>
        <taxon>Embryophyta</taxon>
        <taxon>Tracheophyta</taxon>
        <taxon>Spermatophyta</taxon>
        <taxon>Magnoliopsida</taxon>
        <taxon>eudicotyledons</taxon>
        <taxon>Gunneridae</taxon>
        <taxon>Pentapetalae</taxon>
        <taxon>asterids</taxon>
        <taxon>campanulids</taxon>
        <taxon>Asterales</taxon>
        <taxon>Asteraceae</taxon>
        <taxon>Asteroideae</taxon>
        <taxon>Anthemideae</taxon>
        <taxon>Anthemidinae</taxon>
        <taxon>Tanacetum</taxon>
    </lineage>
</organism>
<feature type="non-terminal residue" evidence="1">
    <location>
        <position position="1"/>
    </location>
</feature>
<dbReference type="EMBL" id="BKCJ011505148">
    <property type="protein sequence ID" value="GFD38744.1"/>
    <property type="molecule type" value="Genomic_DNA"/>
</dbReference>
<proteinExistence type="predicted"/>
<comment type="caution">
    <text evidence="1">The sequence shown here is derived from an EMBL/GenBank/DDBJ whole genome shotgun (WGS) entry which is preliminary data.</text>
</comment>
<gene>
    <name evidence="1" type="ORF">Tci_910713</name>
</gene>
<protein>
    <submittedName>
        <fullName evidence="1">Uncharacterized protein</fullName>
    </submittedName>
</protein>
<accession>A0A699W3D5</accession>